<accession>A0ABX0XJX1</accession>
<feature type="signal peptide" evidence="1">
    <location>
        <begin position="1"/>
        <end position="25"/>
    </location>
</feature>
<protein>
    <submittedName>
        <fullName evidence="2">Uncharacterized protein</fullName>
    </submittedName>
</protein>
<comment type="caution">
    <text evidence="2">The sequence shown here is derived from an EMBL/GenBank/DDBJ whole genome shotgun (WGS) entry which is preliminary data.</text>
</comment>
<dbReference type="RefSeq" id="WP_167952680.1">
    <property type="nucleotide sequence ID" value="NZ_JAATJE010000001.1"/>
</dbReference>
<dbReference type="EMBL" id="JAATJE010000001">
    <property type="protein sequence ID" value="NJC33035.1"/>
    <property type="molecule type" value="Genomic_DNA"/>
</dbReference>
<evidence type="ECO:0000313" key="2">
    <source>
        <dbReference type="EMBL" id="NJC33035.1"/>
    </source>
</evidence>
<feature type="chain" id="PRO_5046128615" evidence="1">
    <location>
        <begin position="26"/>
        <end position="219"/>
    </location>
</feature>
<proteinExistence type="predicted"/>
<keyword evidence="3" id="KW-1185">Reference proteome</keyword>
<name>A0ABX0XJX1_9SPHN</name>
<dbReference type="Proteomes" id="UP000734218">
    <property type="component" value="Unassembled WGS sequence"/>
</dbReference>
<organism evidence="2 3">
    <name type="scientific">Sphingomonas jejuensis</name>
    <dbReference type="NCBI Taxonomy" id="904715"/>
    <lineage>
        <taxon>Bacteria</taxon>
        <taxon>Pseudomonadati</taxon>
        <taxon>Pseudomonadota</taxon>
        <taxon>Alphaproteobacteria</taxon>
        <taxon>Sphingomonadales</taxon>
        <taxon>Sphingomonadaceae</taxon>
        <taxon>Sphingomonas</taxon>
    </lineage>
</organism>
<sequence>MASTWLGRIAAFALAACAAATPASAQFFWKAPDLTSPAARGDEPNIGFSLPGATPEELRAGVLWNMRTGLNVAALQCQFDPTLLTLNQYNHLINHHRVELADAYQTLLGYFRRIDRRQGQSNFDKFGDRTYNGFSTVRGQLTFCATAAQVGRQALFAPRGELWRVAQQRLLELRRSLLPGGEQQFPAASVQQVQFARVLGPDCFDRRDRLRRQCGGRAR</sequence>
<reference evidence="2 3" key="1">
    <citation type="submission" date="2020-03" db="EMBL/GenBank/DDBJ databases">
        <title>Genomic Encyclopedia of Type Strains, Phase IV (KMG-IV): sequencing the most valuable type-strain genomes for metagenomic binning, comparative biology and taxonomic classification.</title>
        <authorList>
            <person name="Goeker M."/>
        </authorList>
    </citation>
    <scope>NUCLEOTIDE SEQUENCE [LARGE SCALE GENOMIC DNA]</scope>
    <source>
        <strain evidence="2 3">DSM 27651</strain>
    </source>
</reference>
<gene>
    <name evidence="2" type="ORF">GGR88_000509</name>
</gene>
<evidence type="ECO:0000313" key="3">
    <source>
        <dbReference type="Proteomes" id="UP000734218"/>
    </source>
</evidence>
<evidence type="ECO:0000256" key="1">
    <source>
        <dbReference type="SAM" id="SignalP"/>
    </source>
</evidence>
<keyword evidence="1" id="KW-0732">Signal</keyword>